<evidence type="ECO:0000313" key="4">
    <source>
        <dbReference type="Proteomes" id="UP000322051"/>
    </source>
</evidence>
<geneLocation type="plasmid" evidence="3 5">
    <name>unnamed</name>
</geneLocation>
<dbReference type="RefSeq" id="WP_065989315.1">
    <property type="nucleotide sequence ID" value="NZ_CP047143.1"/>
</dbReference>
<sequence>MNPTIKVLNPQDPKADPNPYVEAVSSDDEDVTYTLEDWVKVIAKDGNGHDISDRVVYDASAVDYTKAGDYPVEVSVMDDQFNMSSAFFTVHVLSPKEVKLVESGRPLRRESEVQRAAKSDKIERIVDKISYIVIFAVLIGLLVYTYLDTF</sequence>
<gene>
    <name evidence="2" type="ORF">F1C02_05515</name>
    <name evidence="3" type="ORF">GSR61_11520</name>
</gene>
<evidence type="ECO:0000313" key="2">
    <source>
        <dbReference type="EMBL" id="KAA8797928.1"/>
    </source>
</evidence>
<evidence type="ECO:0000313" key="5">
    <source>
        <dbReference type="Proteomes" id="UP000464915"/>
    </source>
</evidence>
<dbReference type="InterPro" id="IPR013783">
    <property type="entry name" value="Ig-like_fold"/>
</dbReference>
<accession>A0AAN5W646</accession>
<dbReference type="EMBL" id="CP047143">
    <property type="protein sequence ID" value="QHQ69207.1"/>
    <property type="molecule type" value="Genomic_DNA"/>
</dbReference>
<keyword evidence="1" id="KW-0472">Membrane</keyword>
<proteinExistence type="predicted"/>
<name>A0AAN5W646_9LACO</name>
<keyword evidence="3" id="KW-0614">Plasmid</keyword>
<protein>
    <recommendedName>
        <fullName evidence="6">DUF5011 domain-containing protein</fullName>
    </recommendedName>
</protein>
<keyword evidence="1" id="KW-1133">Transmembrane helix</keyword>
<dbReference type="AlphaFoldDB" id="A0AAN5W646"/>
<evidence type="ECO:0000313" key="3">
    <source>
        <dbReference type="EMBL" id="QHQ69207.1"/>
    </source>
</evidence>
<dbReference type="Proteomes" id="UP000464915">
    <property type="component" value="Plasmid unnamed"/>
</dbReference>
<keyword evidence="1" id="KW-0812">Transmembrane</keyword>
<dbReference type="Gene3D" id="2.60.40.10">
    <property type="entry name" value="Immunoglobulins"/>
    <property type="match status" value="1"/>
</dbReference>
<reference evidence="3 5" key="2">
    <citation type="submission" date="2019-12" db="EMBL/GenBank/DDBJ databases">
        <title>Complete Genome Sequences of Lactobacillus strains, C25 and P38, Isolated from Chicken Cecum.</title>
        <authorList>
            <person name="Hassan H.M."/>
            <person name="Mendoza M."/>
            <person name="Rezvani M."/>
            <person name="Koci M.D."/>
            <person name="Dickey A.N."/>
            <person name="Scholl E.H."/>
        </authorList>
    </citation>
    <scope>NUCLEOTIDE SEQUENCE [LARGE SCALE GENOMIC DNA]</scope>
    <source>
        <strain evidence="3 5">C25</strain>
        <plasmid evidence="3 5">unnamed</plasmid>
    </source>
</reference>
<evidence type="ECO:0008006" key="6">
    <source>
        <dbReference type="Google" id="ProtNLM"/>
    </source>
</evidence>
<reference evidence="2 4" key="1">
    <citation type="submission" date="2019-09" db="EMBL/GenBank/DDBJ databases">
        <title>Comparative analysis of L. crispatus genomes revealed niche specific adaptation to different host and body sites.</title>
        <authorList>
            <person name="Pan M."/>
            <person name="Hidalgo-Cantabrana C."/>
            <person name="Barrangou R."/>
        </authorList>
    </citation>
    <scope>NUCLEOTIDE SEQUENCE [LARGE SCALE GENOMIC DNA]</scope>
    <source>
        <strain evidence="2 4">NCK973</strain>
    </source>
</reference>
<organism evidence="2 4">
    <name type="scientific">Lactobacillus crispatus</name>
    <dbReference type="NCBI Taxonomy" id="47770"/>
    <lineage>
        <taxon>Bacteria</taxon>
        <taxon>Bacillati</taxon>
        <taxon>Bacillota</taxon>
        <taxon>Bacilli</taxon>
        <taxon>Lactobacillales</taxon>
        <taxon>Lactobacillaceae</taxon>
        <taxon>Lactobacillus</taxon>
    </lineage>
</organism>
<feature type="transmembrane region" description="Helical" evidence="1">
    <location>
        <begin position="129"/>
        <end position="147"/>
    </location>
</feature>
<dbReference type="EMBL" id="VUAO01000012">
    <property type="protein sequence ID" value="KAA8797928.1"/>
    <property type="molecule type" value="Genomic_DNA"/>
</dbReference>
<dbReference type="Proteomes" id="UP000322051">
    <property type="component" value="Unassembled WGS sequence"/>
</dbReference>
<evidence type="ECO:0000256" key="1">
    <source>
        <dbReference type="SAM" id="Phobius"/>
    </source>
</evidence>